<dbReference type="GO" id="GO:0043653">
    <property type="term" value="P:mitochondrial fragmentation involved in apoptotic process"/>
    <property type="evidence" value="ECO:0007669"/>
    <property type="project" value="TreeGrafter"/>
</dbReference>
<dbReference type="STRING" id="36087.A0A077ZAD3"/>
<gene>
    <name evidence="1" type="ORF">TTRE_0000489301</name>
</gene>
<dbReference type="PANTHER" id="PTHR13247:SF0">
    <property type="entry name" value="MITOCHONDRIAL FISSION 1 PROTEIN"/>
    <property type="match status" value="1"/>
</dbReference>
<dbReference type="Pfam" id="PF14853">
    <property type="entry name" value="Fis1_TPR_C"/>
    <property type="match status" value="1"/>
</dbReference>
<dbReference type="GO" id="GO:0000266">
    <property type="term" value="P:mitochondrial fission"/>
    <property type="evidence" value="ECO:0007669"/>
    <property type="project" value="InterPro"/>
</dbReference>
<dbReference type="PANTHER" id="PTHR13247">
    <property type="entry name" value="TETRATRICOPEPTIDE REPEAT PROTEIN 11 TPR REPEAT PROTEIN 11"/>
    <property type="match status" value="1"/>
</dbReference>
<dbReference type="InterPro" id="IPR016543">
    <property type="entry name" value="Fis1"/>
</dbReference>
<name>A0A077ZAD3_TRITR</name>
<dbReference type="GO" id="GO:0016559">
    <property type="term" value="P:peroxisome fission"/>
    <property type="evidence" value="ECO:0007669"/>
    <property type="project" value="TreeGrafter"/>
</dbReference>
<dbReference type="GO" id="GO:0005778">
    <property type="term" value="C:peroxisomal membrane"/>
    <property type="evidence" value="ECO:0007669"/>
    <property type="project" value="TreeGrafter"/>
</dbReference>
<reference evidence="1" key="2">
    <citation type="submission" date="2014-03" db="EMBL/GenBank/DDBJ databases">
        <title>The whipworm genome and dual-species transcriptomics of an intimate host-pathogen interaction.</title>
        <authorList>
            <person name="Foth B.J."/>
            <person name="Tsai I.J."/>
            <person name="Reid A.J."/>
            <person name="Bancroft A.J."/>
            <person name="Nichol S."/>
            <person name="Tracey A."/>
            <person name="Holroyd N."/>
            <person name="Cotton J.A."/>
            <person name="Stanley E.J."/>
            <person name="Zarowiecki M."/>
            <person name="Liu J.Z."/>
            <person name="Huckvale T."/>
            <person name="Cooper P.J."/>
            <person name="Grencis R.K."/>
            <person name="Berriman M."/>
        </authorList>
    </citation>
    <scope>NUCLEOTIDE SEQUENCE [LARGE SCALE GENOMIC DNA]</scope>
</reference>
<organism evidence="1 2">
    <name type="scientific">Trichuris trichiura</name>
    <name type="common">Whipworm</name>
    <name type="synonym">Trichocephalus trichiurus</name>
    <dbReference type="NCBI Taxonomy" id="36087"/>
    <lineage>
        <taxon>Eukaryota</taxon>
        <taxon>Metazoa</taxon>
        <taxon>Ecdysozoa</taxon>
        <taxon>Nematoda</taxon>
        <taxon>Enoplea</taxon>
        <taxon>Dorylaimia</taxon>
        <taxon>Trichinellida</taxon>
        <taxon>Trichuridae</taxon>
        <taxon>Trichuris</taxon>
    </lineage>
</organism>
<dbReference type="InterPro" id="IPR011990">
    <property type="entry name" value="TPR-like_helical_dom_sf"/>
</dbReference>
<dbReference type="SUPFAM" id="SSF48452">
    <property type="entry name" value="TPR-like"/>
    <property type="match status" value="1"/>
</dbReference>
<dbReference type="OrthoDB" id="421154at2759"/>
<protein>
    <submittedName>
        <fullName evidence="1">Mitochondrial fission 1 protein</fullName>
    </submittedName>
</protein>
<dbReference type="Proteomes" id="UP000030665">
    <property type="component" value="Unassembled WGS sequence"/>
</dbReference>
<sequence length="176" mass="20079">MPAVDSIIDERVDPQELKVYTCKLVFNVSTSFVFQRFEAAFVKELEQGHASTQTTFEYANFLIRSTKNDVILGLRLFEGDARFAPTIALTFFVSIHLGVIKSIFADLLNQDDQGDAKRDYLYFLAIGNIKLKNYDKALSYVDAILRVEPANKQAEELRTVICNRMYRGKILSITFC</sequence>
<dbReference type="GO" id="GO:0005741">
    <property type="term" value="C:mitochondrial outer membrane"/>
    <property type="evidence" value="ECO:0007669"/>
    <property type="project" value="TreeGrafter"/>
</dbReference>
<reference evidence="1" key="1">
    <citation type="submission" date="2014-01" db="EMBL/GenBank/DDBJ databases">
        <authorList>
            <person name="Aslett M."/>
        </authorList>
    </citation>
    <scope>NUCLEOTIDE SEQUENCE</scope>
</reference>
<keyword evidence="2" id="KW-1185">Reference proteome</keyword>
<dbReference type="Gene3D" id="1.25.40.10">
    <property type="entry name" value="Tetratricopeptide repeat domain"/>
    <property type="match status" value="1"/>
</dbReference>
<dbReference type="InterPro" id="IPR033745">
    <property type="entry name" value="Fis1_cytosol"/>
</dbReference>
<dbReference type="AlphaFoldDB" id="A0A077ZAD3"/>
<dbReference type="InterPro" id="IPR028061">
    <property type="entry name" value="Fis1_TPR_C"/>
</dbReference>
<evidence type="ECO:0000313" key="1">
    <source>
        <dbReference type="EMBL" id="CDW56613.1"/>
    </source>
</evidence>
<accession>A0A077ZAD3</accession>
<dbReference type="CDD" id="cd12212">
    <property type="entry name" value="Fis1"/>
    <property type="match status" value="1"/>
</dbReference>
<dbReference type="GO" id="GO:0000422">
    <property type="term" value="P:autophagy of mitochondrion"/>
    <property type="evidence" value="ECO:0007669"/>
    <property type="project" value="TreeGrafter"/>
</dbReference>
<evidence type="ECO:0000313" key="2">
    <source>
        <dbReference type="Proteomes" id="UP000030665"/>
    </source>
</evidence>
<dbReference type="EMBL" id="HG806060">
    <property type="protein sequence ID" value="CDW56613.1"/>
    <property type="molecule type" value="Genomic_DNA"/>
</dbReference>
<proteinExistence type="predicted"/>